<dbReference type="InterPro" id="IPR002401">
    <property type="entry name" value="Cyt_P450_E_grp-I"/>
</dbReference>
<evidence type="ECO:0000313" key="10">
    <source>
        <dbReference type="EMBL" id="KAG7463882.1"/>
    </source>
</evidence>
<dbReference type="PROSITE" id="PS00086">
    <property type="entry name" value="CYTOCHROME_P450"/>
    <property type="match status" value="1"/>
</dbReference>
<dbReference type="Pfam" id="PF00067">
    <property type="entry name" value="p450"/>
    <property type="match status" value="1"/>
</dbReference>
<comment type="cofactor">
    <cofactor evidence="1 8">
        <name>heme</name>
        <dbReference type="ChEBI" id="CHEBI:30413"/>
    </cofactor>
</comment>
<evidence type="ECO:0000256" key="9">
    <source>
        <dbReference type="RuleBase" id="RU000461"/>
    </source>
</evidence>
<evidence type="ECO:0000256" key="8">
    <source>
        <dbReference type="PIRSR" id="PIRSR602401-1"/>
    </source>
</evidence>
<dbReference type="Gene3D" id="1.10.630.10">
    <property type="entry name" value="Cytochrome P450"/>
    <property type="match status" value="1"/>
</dbReference>
<keyword evidence="6 8" id="KW-0408">Iron</keyword>
<keyword evidence="3 8" id="KW-0349">Heme</keyword>
<dbReference type="GO" id="GO:0006700">
    <property type="term" value="P:C21-steroid hormone biosynthetic process"/>
    <property type="evidence" value="ECO:0007669"/>
    <property type="project" value="TreeGrafter"/>
</dbReference>
<comment type="similarity">
    <text evidence="2 9">Belongs to the cytochrome P450 family.</text>
</comment>
<dbReference type="CDD" id="cd20646">
    <property type="entry name" value="CYP27A1"/>
    <property type="match status" value="1"/>
</dbReference>
<dbReference type="GO" id="GO:0005506">
    <property type="term" value="F:iron ion binding"/>
    <property type="evidence" value="ECO:0007669"/>
    <property type="project" value="InterPro"/>
</dbReference>
<dbReference type="GO" id="GO:0042359">
    <property type="term" value="P:vitamin D metabolic process"/>
    <property type="evidence" value="ECO:0007669"/>
    <property type="project" value="UniProtKB-ARBA"/>
</dbReference>
<comment type="caution">
    <text evidence="10">The sequence shown here is derived from an EMBL/GenBank/DDBJ whole genome shotgun (WGS) entry which is preliminary data.</text>
</comment>
<dbReference type="Proteomes" id="UP001046870">
    <property type="component" value="Chromosome 15"/>
</dbReference>
<dbReference type="PRINTS" id="PR00385">
    <property type="entry name" value="P450"/>
</dbReference>
<organism evidence="10 11">
    <name type="scientific">Megalops atlanticus</name>
    <name type="common">Tarpon</name>
    <name type="synonym">Clupea gigantea</name>
    <dbReference type="NCBI Taxonomy" id="7932"/>
    <lineage>
        <taxon>Eukaryota</taxon>
        <taxon>Metazoa</taxon>
        <taxon>Chordata</taxon>
        <taxon>Craniata</taxon>
        <taxon>Vertebrata</taxon>
        <taxon>Euteleostomi</taxon>
        <taxon>Actinopterygii</taxon>
        <taxon>Neopterygii</taxon>
        <taxon>Teleostei</taxon>
        <taxon>Elopiformes</taxon>
        <taxon>Megalopidae</taxon>
        <taxon>Megalops</taxon>
    </lineage>
</organism>
<dbReference type="InterPro" id="IPR017972">
    <property type="entry name" value="Cyt_P450_CS"/>
</dbReference>
<dbReference type="OrthoDB" id="3945418at2759"/>
<keyword evidence="4 8" id="KW-0479">Metal-binding</keyword>
<dbReference type="AlphaFoldDB" id="A0A9D3PMA9"/>
<gene>
    <name evidence="10" type="ORF">MATL_G00181430</name>
</gene>
<evidence type="ECO:0000256" key="4">
    <source>
        <dbReference type="ARBA" id="ARBA00022723"/>
    </source>
</evidence>
<name>A0A9D3PMA9_MEGAT</name>
<evidence type="ECO:0000256" key="5">
    <source>
        <dbReference type="ARBA" id="ARBA00023002"/>
    </source>
</evidence>
<protein>
    <recommendedName>
        <fullName evidence="12">Sterol 26-hydroxylase, mitochondrial-like</fullName>
    </recommendedName>
</protein>
<accession>A0A9D3PMA9</accession>
<keyword evidence="5 9" id="KW-0560">Oxidoreductase</keyword>
<dbReference type="GO" id="GO:0008203">
    <property type="term" value="P:cholesterol metabolic process"/>
    <property type="evidence" value="ECO:0007669"/>
    <property type="project" value="TreeGrafter"/>
</dbReference>
<dbReference type="PRINTS" id="PR00463">
    <property type="entry name" value="EP450I"/>
</dbReference>
<dbReference type="GO" id="GO:0006704">
    <property type="term" value="P:glucocorticoid biosynthetic process"/>
    <property type="evidence" value="ECO:0007669"/>
    <property type="project" value="TreeGrafter"/>
</dbReference>
<sequence>MFSKCFSRTGLFIWGSRMETNTGINKATSSFYNVESRRDSSTHTVLSGSNKLKTMDELHGPSFLTSLYWLFGKGYFPITHQMQIEHNKIYGPLWKSKYGPLVIVNVASADLIEQVLRQEGRHPVRTDMPHWRGYRELRKQAYGPLTEMGAEWQRIRSILNPRMLKPKHVSMYTGAINQVVTDFIHRVDWLREMKGDGVMVNDLAGELYKFAFEGICSVLFETRMGCLNEHVPEETQKFIFSVGEMFRLSPIIVLFPKSVWPYLPFWRHFVAVWDHLFKVAQELVEQKIAEIEKKVEKGEPIEGEYLTHLLVSEQMSVTEVLGSITELLLAGVDTTSNTISWALYHLAREPDIQEKLHKEVSSICPGDQVPTSDDIARMPWLKAIVKETLRLYPVVPGNARITVDNEIVVGDYIFPKKTLFHLCHYAVSYDEKYFSQPYTFRPERWLRGGEEKNRQHPFGSVPFGFGIRACLGKRVAELEMYLILSRLMKHFEVRPDPSGATVKPVTRTLLVPASPINLQFLDRRVEQDNAVAAKAEAI</sequence>
<dbReference type="GO" id="GO:0034650">
    <property type="term" value="P:cortisol metabolic process"/>
    <property type="evidence" value="ECO:0007669"/>
    <property type="project" value="TreeGrafter"/>
</dbReference>
<dbReference type="InterPro" id="IPR036396">
    <property type="entry name" value="Cyt_P450_sf"/>
</dbReference>
<dbReference type="GO" id="GO:0071375">
    <property type="term" value="P:cellular response to peptide hormone stimulus"/>
    <property type="evidence" value="ECO:0007669"/>
    <property type="project" value="TreeGrafter"/>
</dbReference>
<dbReference type="EMBL" id="JAFDVH010000015">
    <property type="protein sequence ID" value="KAG7463882.1"/>
    <property type="molecule type" value="Genomic_DNA"/>
</dbReference>
<proteinExistence type="inferred from homology"/>
<dbReference type="GO" id="GO:0020037">
    <property type="term" value="F:heme binding"/>
    <property type="evidence" value="ECO:0007669"/>
    <property type="project" value="InterPro"/>
</dbReference>
<dbReference type="PANTHER" id="PTHR24279:SF123">
    <property type="entry name" value="CYTOCHROME P450 FAMILY 27 SUBFAMILY A MEMBER 1"/>
    <property type="match status" value="1"/>
</dbReference>
<dbReference type="InterPro" id="IPR050479">
    <property type="entry name" value="CYP11_CYP27_families"/>
</dbReference>
<dbReference type="GO" id="GO:0004497">
    <property type="term" value="F:monooxygenase activity"/>
    <property type="evidence" value="ECO:0007669"/>
    <property type="project" value="UniProtKB-KW"/>
</dbReference>
<evidence type="ECO:0008006" key="12">
    <source>
        <dbReference type="Google" id="ProtNLM"/>
    </source>
</evidence>
<evidence type="ECO:0000256" key="2">
    <source>
        <dbReference type="ARBA" id="ARBA00010617"/>
    </source>
</evidence>
<dbReference type="GO" id="GO:0016705">
    <property type="term" value="F:oxidoreductase activity, acting on paired donors, with incorporation or reduction of molecular oxygen"/>
    <property type="evidence" value="ECO:0007669"/>
    <property type="project" value="InterPro"/>
</dbReference>
<dbReference type="GO" id="GO:0005743">
    <property type="term" value="C:mitochondrial inner membrane"/>
    <property type="evidence" value="ECO:0007669"/>
    <property type="project" value="TreeGrafter"/>
</dbReference>
<evidence type="ECO:0000256" key="1">
    <source>
        <dbReference type="ARBA" id="ARBA00001971"/>
    </source>
</evidence>
<evidence type="ECO:0000313" key="11">
    <source>
        <dbReference type="Proteomes" id="UP001046870"/>
    </source>
</evidence>
<evidence type="ECO:0000256" key="7">
    <source>
        <dbReference type="ARBA" id="ARBA00023033"/>
    </source>
</evidence>
<evidence type="ECO:0000256" key="3">
    <source>
        <dbReference type="ARBA" id="ARBA00022617"/>
    </source>
</evidence>
<reference evidence="10" key="1">
    <citation type="submission" date="2021-01" db="EMBL/GenBank/DDBJ databases">
        <authorList>
            <person name="Zahm M."/>
            <person name="Roques C."/>
            <person name="Cabau C."/>
            <person name="Klopp C."/>
            <person name="Donnadieu C."/>
            <person name="Jouanno E."/>
            <person name="Lampietro C."/>
            <person name="Louis A."/>
            <person name="Herpin A."/>
            <person name="Echchiki A."/>
            <person name="Berthelot C."/>
            <person name="Parey E."/>
            <person name="Roest-Crollius H."/>
            <person name="Braasch I."/>
            <person name="Postlethwait J."/>
            <person name="Bobe J."/>
            <person name="Montfort J."/>
            <person name="Bouchez O."/>
            <person name="Begum T."/>
            <person name="Mejri S."/>
            <person name="Adams A."/>
            <person name="Chen W.-J."/>
            <person name="Guiguen Y."/>
        </authorList>
    </citation>
    <scope>NUCLEOTIDE SEQUENCE</scope>
    <source>
        <strain evidence="10">YG-15Mar2019-1</strain>
        <tissue evidence="10">Brain</tissue>
    </source>
</reference>
<dbReference type="SUPFAM" id="SSF48264">
    <property type="entry name" value="Cytochrome P450"/>
    <property type="match status" value="1"/>
</dbReference>
<keyword evidence="11" id="KW-1185">Reference proteome</keyword>
<keyword evidence="7 9" id="KW-0503">Monooxygenase</keyword>
<dbReference type="PANTHER" id="PTHR24279">
    <property type="entry name" value="CYTOCHROME P450"/>
    <property type="match status" value="1"/>
</dbReference>
<dbReference type="FunFam" id="1.10.630.10:FF:000006">
    <property type="entry name" value="Cytochrome P450 302a1, mitochondrial"/>
    <property type="match status" value="1"/>
</dbReference>
<evidence type="ECO:0000256" key="6">
    <source>
        <dbReference type="ARBA" id="ARBA00023004"/>
    </source>
</evidence>
<feature type="binding site" description="axial binding residue" evidence="8">
    <location>
        <position position="470"/>
    </location>
    <ligand>
        <name>heme</name>
        <dbReference type="ChEBI" id="CHEBI:30413"/>
    </ligand>
    <ligandPart>
        <name>Fe</name>
        <dbReference type="ChEBI" id="CHEBI:18248"/>
    </ligandPart>
</feature>
<dbReference type="InterPro" id="IPR001128">
    <property type="entry name" value="Cyt_P450"/>
</dbReference>